<dbReference type="Pfam" id="PF03629">
    <property type="entry name" value="SASA"/>
    <property type="match status" value="1"/>
</dbReference>
<reference evidence="3 4" key="1">
    <citation type="submission" date="2018-02" db="EMBL/GenBank/DDBJ databases">
        <title>The draft genome of Sphingobacterium gobiense H7.</title>
        <authorList>
            <person name="Li L."/>
            <person name="Liu L."/>
            <person name="Zhang X."/>
            <person name="Wang T."/>
            <person name="Liang L."/>
        </authorList>
    </citation>
    <scope>NUCLEOTIDE SEQUENCE [LARGE SCALE GENOMIC DNA]</scope>
    <source>
        <strain evidence="3 4">ACCC 05757</strain>
    </source>
</reference>
<keyword evidence="4" id="KW-1185">Reference proteome</keyword>
<organism evidence="3 4">
    <name type="scientific">Sphingobacterium gobiense</name>
    <dbReference type="NCBI Taxonomy" id="1382456"/>
    <lineage>
        <taxon>Bacteria</taxon>
        <taxon>Pseudomonadati</taxon>
        <taxon>Bacteroidota</taxon>
        <taxon>Sphingobacteriia</taxon>
        <taxon>Sphingobacteriales</taxon>
        <taxon>Sphingobacteriaceae</taxon>
        <taxon>Sphingobacterium</taxon>
    </lineage>
</organism>
<feature type="domain" description="Sialate O-acetylesterase" evidence="2">
    <location>
        <begin position="32"/>
        <end position="275"/>
    </location>
</feature>
<evidence type="ECO:0000259" key="2">
    <source>
        <dbReference type="Pfam" id="PF03629"/>
    </source>
</evidence>
<proteinExistence type="predicted"/>
<evidence type="ECO:0000313" key="4">
    <source>
        <dbReference type="Proteomes" id="UP000238642"/>
    </source>
</evidence>
<dbReference type="RefSeq" id="WP_105726833.1">
    <property type="nucleotide sequence ID" value="NZ_PVBS01000002.1"/>
</dbReference>
<dbReference type="AlphaFoldDB" id="A0A2S9JN98"/>
<gene>
    <name evidence="3" type="ORF">C5749_14375</name>
</gene>
<dbReference type="PANTHER" id="PTHR31988:SF19">
    <property type="entry name" value="9-O-ACETYL-N-ACETYLNEURAMINIC ACID DEACETYLASE-RELATED"/>
    <property type="match status" value="1"/>
</dbReference>
<dbReference type="Proteomes" id="UP000238642">
    <property type="component" value="Unassembled WGS sequence"/>
</dbReference>
<evidence type="ECO:0000313" key="3">
    <source>
        <dbReference type="EMBL" id="PRD54623.1"/>
    </source>
</evidence>
<dbReference type="Gene3D" id="3.40.50.1110">
    <property type="entry name" value="SGNH hydrolase"/>
    <property type="match status" value="1"/>
</dbReference>
<dbReference type="InterPro" id="IPR005181">
    <property type="entry name" value="SASA"/>
</dbReference>
<dbReference type="InterPro" id="IPR036514">
    <property type="entry name" value="SGNH_hydro_sf"/>
</dbReference>
<comment type="caution">
    <text evidence="3">The sequence shown here is derived from an EMBL/GenBank/DDBJ whole genome shotgun (WGS) entry which is preliminary data.</text>
</comment>
<dbReference type="InterPro" id="IPR052940">
    <property type="entry name" value="Carb_Esterase_6"/>
</dbReference>
<sequence length="283" mass="31546">MFNTRILQFFIGTVLLLSLHISLTYAQDKNVYVFLCFGQSNMEGTGKIEAQDTITNARLLHLQAVDCPNLDRQKGHWYEAKSPLCHCNTGVSPAEQFGKALVQNLPDSITVALIHVAIGGCHIQLFDQDSTAAYVERAPGWMKSKLALYDNNPYKRLVEMAKIGQQKGVIKGILLHQGESNTGDQDWPNKVNKVYTNLLNDLDLPANETPLLAGEMLSARQGGKCASMNEIINTLPQTIPNAYIVSSKYCEAAPDDIHFSSAGYRKLGNHYADVWLDYHYNRK</sequence>
<dbReference type="PANTHER" id="PTHR31988">
    <property type="entry name" value="ESTERASE, PUTATIVE (DUF303)-RELATED"/>
    <property type="match status" value="1"/>
</dbReference>
<dbReference type="EMBL" id="PVBS01000002">
    <property type="protein sequence ID" value="PRD54623.1"/>
    <property type="molecule type" value="Genomic_DNA"/>
</dbReference>
<keyword evidence="1" id="KW-0378">Hydrolase</keyword>
<evidence type="ECO:0000256" key="1">
    <source>
        <dbReference type="ARBA" id="ARBA00022801"/>
    </source>
</evidence>
<protein>
    <submittedName>
        <fullName evidence="3">Sialate O-acetylesterase</fullName>
    </submittedName>
</protein>
<dbReference type="SUPFAM" id="SSF52266">
    <property type="entry name" value="SGNH hydrolase"/>
    <property type="match status" value="1"/>
</dbReference>
<name>A0A2S9JN98_9SPHI</name>
<dbReference type="OrthoDB" id="9795554at2"/>
<accession>A0A2S9JN98</accession>
<dbReference type="GO" id="GO:0016788">
    <property type="term" value="F:hydrolase activity, acting on ester bonds"/>
    <property type="evidence" value="ECO:0007669"/>
    <property type="project" value="UniProtKB-ARBA"/>
</dbReference>